<reference evidence="2" key="2">
    <citation type="submission" date="2015-01" db="EMBL/GenBank/DDBJ databases">
        <title>Evolutionary Origins and Diversification of the Mycorrhizal Mutualists.</title>
        <authorList>
            <consortium name="DOE Joint Genome Institute"/>
            <consortium name="Mycorrhizal Genomics Consortium"/>
            <person name="Kohler A."/>
            <person name="Kuo A."/>
            <person name="Nagy L.G."/>
            <person name="Floudas D."/>
            <person name="Copeland A."/>
            <person name="Barry K.W."/>
            <person name="Cichocki N."/>
            <person name="Veneault-Fourrey C."/>
            <person name="LaButti K."/>
            <person name="Lindquist E.A."/>
            <person name="Lipzen A."/>
            <person name="Lundell T."/>
            <person name="Morin E."/>
            <person name="Murat C."/>
            <person name="Riley R."/>
            <person name="Ohm R."/>
            <person name="Sun H."/>
            <person name="Tunlid A."/>
            <person name="Henrissat B."/>
            <person name="Grigoriev I.V."/>
            <person name="Hibbett D.S."/>
            <person name="Martin F."/>
        </authorList>
    </citation>
    <scope>NUCLEOTIDE SEQUENCE [LARGE SCALE GENOMIC DNA]</scope>
    <source>
        <strain evidence="2">441</strain>
    </source>
</reference>
<name>A0A0C9XTX9_9AGAM</name>
<dbReference type="STRING" id="765257.A0A0C9XTX9"/>
<gene>
    <name evidence="1" type="ORF">PISMIDRAFT_114576</name>
</gene>
<dbReference type="AlphaFoldDB" id="A0A0C9XTX9"/>
<dbReference type="EMBL" id="KN833876">
    <property type="protein sequence ID" value="KIK15825.1"/>
    <property type="molecule type" value="Genomic_DNA"/>
</dbReference>
<sequence>MGSIPLVDDIAAGWDYLGVVLKGNIKKDDIILMVSLDGTQLYASKQSDCWIYTWVVLNLAPDKRYKKIHVYLGGFIPGLNKPKNIDLFLFVGLHHLAALQHEGLRIWDSSKDCTFSLDLYLLFTTVDGPGLICWDGMVGHSSKNGCHVY</sequence>
<evidence type="ECO:0000313" key="1">
    <source>
        <dbReference type="EMBL" id="KIK15825.1"/>
    </source>
</evidence>
<proteinExistence type="predicted"/>
<dbReference type="OrthoDB" id="3261594at2759"/>
<dbReference type="Proteomes" id="UP000054018">
    <property type="component" value="Unassembled WGS sequence"/>
</dbReference>
<dbReference type="HOGENOM" id="CLU_007337_1_2_1"/>
<accession>A0A0C9XTX9</accession>
<keyword evidence="2" id="KW-1185">Reference proteome</keyword>
<reference evidence="1 2" key="1">
    <citation type="submission" date="2014-04" db="EMBL/GenBank/DDBJ databases">
        <authorList>
            <consortium name="DOE Joint Genome Institute"/>
            <person name="Kuo A."/>
            <person name="Kohler A."/>
            <person name="Costa M.D."/>
            <person name="Nagy L.G."/>
            <person name="Floudas D."/>
            <person name="Copeland A."/>
            <person name="Barry K.W."/>
            <person name="Cichocki N."/>
            <person name="Veneault-Fourrey C."/>
            <person name="LaButti K."/>
            <person name="Lindquist E.A."/>
            <person name="Lipzen A."/>
            <person name="Lundell T."/>
            <person name="Morin E."/>
            <person name="Murat C."/>
            <person name="Sun H."/>
            <person name="Tunlid A."/>
            <person name="Henrissat B."/>
            <person name="Grigoriev I.V."/>
            <person name="Hibbett D.S."/>
            <person name="Martin F."/>
            <person name="Nordberg H.P."/>
            <person name="Cantor M.N."/>
            <person name="Hua S.X."/>
        </authorList>
    </citation>
    <scope>NUCLEOTIDE SEQUENCE [LARGE SCALE GENOMIC DNA]</scope>
    <source>
        <strain evidence="1 2">441</strain>
    </source>
</reference>
<dbReference type="Pfam" id="PF02992">
    <property type="entry name" value="Transposase_21"/>
    <property type="match status" value="1"/>
</dbReference>
<protein>
    <submittedName>
        <fullName evidence="1">Uncharacterized protein</fullName>
    </submittedName>
</protein>
<dbReference type="InterPro" id="IPR004242">
    <property type="entry name" value="Transposase_21"/>
</dbReference>
<evidence type="ECO:0000313" key="2">
    <source>
        <dbReference type="Proteomes" id="UP000054018"/>
    </source>
</evidence>
<organism evidence="1 2">
    <name type="scientific">Pisolithus microcarpus 441</name>
    <dbReference type="NCBI Taxonomy" id="765257"/>
    <lineage>
        <taxon>Eukaryota</taxon>
        <taxon>Fungi</taxon>
        <taxon>Dikarya</taxon>
        <taxon>Basidiomycota</taxon>
        <taxon>Agaricomycotina</taxon>
        <taxon>Agaricomycetes</taxon>
        <taxon>Agaricomycetidae</taxon>
        <taxon>Boletales</taxon>
        <taxon>Sclerodermatineae</taxon>
        <taxon>Pisolithaceae</taxon>
        <taxon>Pisolithus</taxon>
    </lineage>
</organism>